<evidence type="ECO:0000256" key="8">
    <source>
        <dbReference type="ARBA" id="ARBA00023034"/>
    </source>
</evidence>
<proteinExistence type="inferred from homology"/>
<evidence type="ECO:0000256" key="5">
    <source>
        <dbReference type="ARBA" id="ARBA00020673"/>
    </source>
</evidence>
<evidence type="ECO:0000256" key="11">
    <source>
        <dbReference type="SAM" id="Phobius"/>
    </source>
</evidence>
<feature type="domain" description="VTT" evidence="12">
    <location>
        <begin position="95"/>
        <end position="209"/>
    </location>
</feature>
<evidence type="ECO:0000256" key="1">
    <source>
        <dbReference type="ARBA" id="ARBA00002978"/>
    </source>
</evidence>
<dbReference type="AlphaFoldDB" id="A0AA38VEN8"/>
<keyword evidence="7 11" id="KW-1133">Transmembrane helix</keyword>
<dbReference type="PANTHER" id="PTHR47549">
    <property type="entry name" value="GOLGI APPARATUS MEMBRANE PROTEIN TVP38-RELATED"/>
    <property type="match status" value="1"/>
</dbReference>
<feature type="compositionally biased region" description="Polar residues" evidence="10">
    <location>
        <begin position="277"/>
        <end position="290"/>
    </location>
</feature>
<evidence type="ECO:0000256" key="6">
    <source>
        <dbReference type="ARBA" id="ARBA00022692"/>
    </source>
</evidence>
<feature type="transmembrane region" description="Helical" evidence="11">
    <location>
        <begin position="187"/>
        <end position="211"/>
    </location>
</feature>
<keyword evidence="9 11" id="KW-0472">Membrane</keyword>
<comment type="caution">
    <text evidence="13">The sequence shown here is derived from an EMBL/GenBank/DDBJ whole genome shotgun (WGS) entry which is preliminary data.</text>
</comment>
<evidence type="ECO:0000256" key="4">
    <source>
        <dbReference type="ARBA" id="ARBA00013533"/>
    </source>
</evidence>
<feature type="region of interest" description="Disordered" evidence="10">
    <location>
        <begin position="270"/>
        <end position="290"/>
    </location>
</feature>
<comment type="function">
    <text evidence="1">Golgi membrane protein involved in vesicular trafficking and spindle migration.</text>
</comment>
<gene>
    <name evidence="13" type="ORF">NKR23_g5761</name>
</gene>
<keyword evidence="8" id="KW-0333">Golgi apparatus</keyword>
<organism evidence="13 14">
    <name type="scientific">Pleurostoma richardsiae</name>
    <dbReference type="NCBI Taxonomy" id="41990"/>
    <lineage>
        <taxon>Eukaryota</taxon>
        <taxon>Fungi</taxon>
        <taxon>Dikarya</taxon>
        <taxon>Ascomycota</taxon>
        <taxon>Pezizomycotina</taxon>
        <taxon>Sordariomycetes</taxon>
        <taxon>Sordariomycetidae</taxon>
        <taxon>Calosphaeriales</taxon>
        <taxon>Pleurostomataceae</taxon>
        <taxon>Pleurostoma</taxon>
    </lineage>
</organism>
<name>A0AA38VEN8_9PEZI</name>
<evidence type="ECO:0000313" key="13">
    <source>
        <dbReference type="EMBL" id="KAJ9144675.1"/>
    </source>
</evidence>
<dbReference type="Proteomes" id="UP001174694">
    <property type="component" value="Unassembled WGS sequence"/>
</dbReference>
<keyword evidence="14" id="KW-1185">Reference proteome</keyword>
<feature type="transmembrane region" description="Helical" evidence="11">
    <location>
        <begin position="223"/>
        <end position="241"/>
    </location>
</feature>
<evidence type="ECO:0000313" key="14">
    <source>
        <dbReference type="Proteomes" id="UP001174694"/>
    </source>
</evidence>
<dbReference type="GO" id="GO:0000139">
    <property type="term" value="C:Golgi membrane"/>
    <property type="evidence" value="ECO:0007669"/>
    <property type="project" value="UniProtKB-SubCell"/>
</dbReference>
<feature type="transmembrane region" description="Helical" evidence="11">
    <location>
        <begin position="106"/>
        <end position="130"/>
    </location>
</feature>
<feature type="transmembrane region" description="Helical" evidence="11">
    <location>
        <begin position="35"/>
        <end position="54"/>
    </location>
</feature>
<evidence type="ECO:0000259" key="12">
    <source>
        <dbReference type="Pfam" id="PF09335"/>
    </source>
</evidence>
<sequence length="290" mass="32961">MRDVETAKAEDKGDDLEETEYRPVNWKKLLLSPKYLPWHILGIGILVITILIAVKHDKVVETLRPFSEKVRDIPAGWLIPIGILILISFPPLFGHEIVALLCGVVYGLWIGFGIVAAGTFLGEIGTWFAFKYAFRRKARKLERTNLNYGALARLTRDGGFWVVLVIRFSVIPSHFSTAVFSTCNVHFWYFAVATFLTLPKQIVLVYLGVLLVQEQDDSQAKDILFAATGILTVILGIWIWLKMQKTKKILLEEQAQRKNEREMARLKEAETARLTAPSVTESSDQYPQWV</sequence>
<dbReference type="InterPro" id="IPR051076">
    <property type="entry name" value="Golgi_membrane_TVP38/TMEM64"/>
</dbReference>
<dbReference type="Pfam" id="PF09335">
    <property type="entry name" value="VTT_dom"/>
    <property type="match status" value="1"/>
</dbReference>
<dbReference type="InterPro" id="IPR032816">
    <property type="entry name" value="VTT_dom"/>
</dbReference>
<reference evidence="13" key="1">
    <citation type="submission" date="2022-07" db="EMBL/GenBank/DDBJ databases">
        <title>Fungi with potential for degradation of polypropylene.</title>
        <authorList>
            <person name="Gostincar C."/>
        </authorList>
    </citation>
    <scope>NUCLEOTIDE SEQUENCE</scope>
    <source>
        <strain evidence="13">EXF-13308</strain>
    </source>
</reference>
<evidence type="ECO:0000256" key="2">
    <source>
        <dbReference type="ARBA" id="ARBA00004653"/>
    </source>
</evidence>
<comment type="similarity">
    <text evidence="3">Belongs to the TVP38/TMEM64 family.</text>
</comment>
<evidence type="ECO:0000256" key="9">
    <source>
        <dbReference type="ARBA" id="ARBA00023136"/>
    </source>
</evidence>
<feature type="transmembrane region" description="Helical" evidence="11">
    <location>
        <begin position="75"/>
        <end position="94"/>
    </location>
</feature>
<evidence type="ECO:0000256" key="3">
    <source>
        <dbReference type="ARBA" id="ARBA00008640"/>
    </source>
</evidence>
<evidence type="ECO:0000256" key="7">
    <source>
        <dbReference type="ARBA" id="ARBA00022989"/>
    </source>
</evidence>
<keyword evidence="6 11" id="KW-0812">Transmembrane</keyword>
<dbReference type="EMBL" id="JANBVO010000016">
    <property type="protein sequence ID" value="KAJ9144675.1"/>
    <property type="molecule type" value="Genomic_DNA"/>
</dbReference>
<feature type="transmembrane region" description="Helical" evidence="11">
    <location>
        <begin position="160"/>
        <end position="181"/>
    </location>
</feature>
<dbReference type="PANTHER" id="PTHR47549:SF2">
    <property type="entry name" value="GOLGI APPARATUS MEMBRANE PROTEIN TVP38"/>
    <property type="match status" value="1"/>
</dbReference>
<evidence type="ECO:0000256" key="10">
    <source>
        <dbReference type="SAM" id="MobiDB-lite"/>
    </source>
</evidence>
<accession>A0AA38VEN8</accession>
<protein>
    <recommendedName>
        <fullName evidence="4">Golgi apparatus membrane protein TVP38</fullName>
    </recommendedName>
    <alternativeName>
        <fullName evidence="5">Golgi apparatus membrane protein tvp38</fullName>
    </alternativeName>
</protein>
<comment type="subcellular location">
    <subcellularLocation>
        <location evidence="2">Golgi apparatus membrane</location>
        <topology evidence="2">Multi-pass membrane protein</topology>
    </subcellularLocation>
</comment>